<evidence type="ECO:0000313" key="4">
    <source>
        <dbReference type="Proteomes" id="UP000266720"/>
    </source>
</evidence>
<proteinExistence type="predicted"/>
<keyword evidence="1" id="KW-0862">Zinc</keyword>
<keyword evidence="1" id="KW-0479">Metal-binding</keyword>
<dbReference type="PROSITE" id="PS50966">
    <property type="entry name" value="ZF_SWIM"/>
    <property type="match status" value="1"/>
</dbReference>
<gene>
    <name evidence="3" type="ORF">TCARB_1926</name>
</gene>
<dbReference type="GO" id="GO:0008270">
    <property type="term" value="F:zinc ion binding"/>
    <property type="evidence" value="ECO:0007669"/>
    <property type="project" value="UniProtKB-KW"/>
</dbReference>
<accession>A0A3G1A7H7</accession>
<evidence type="ECO:0000256" key="1">
    <source>
        <dbReference type="PROSITE-ProRule" id="PRU00325"/>
    </source>
</evidence>
<name>A0A3G1A7H7_9CREN</name>
<sequence>MQTRDPRENRAIKAVLEKRVKKVKVKTGSGETYFFIVEGSQKEKFYLVIPGLYCSCPDFLFSVRFRKRKEKCYHMMAVDIALKEGKYEEIEMDKDTFLSRIVNTLLGKAPGGSKGRRK</sequence>
<dbReference type="GeneID" id="25407339"/>
<dbReference type="STRING" id="697581.TCARB_1926"/>
<dbReference type="PANTHER" id="PTHR28498:SF1">
    <property type="entry name" value="ZINC FINGER SWIM DOMAIN-CONTAINING PROTEIN 7"/>
    <property type="match status" value="1"/>
</dbReference>
<evidence type="ECO:0000259" key="2">
    <source>
        <dbReference type="PROSITE" id="PS50966"/>
    </source>
</evidence>
<dbReference type="AlphaFoldDB" id="A0A3G1A7H7"/>
<keyword evidence="1" id="KW-0863">Zinc-finger</keyword>
<evidence type="ECO:0000313" key="3">
    <source>
        <dbReference type="EMBL" id="AJB42962.1"/>
    </source>
</evidence>
<reference evidence="4" key="1">
    <citation type="book" date="2010" name="EXTREMOPHILES" publisher="0:0-0">
        <title>Complete genome sequences of ten hyperthermophilic archaea reveal their metabolic capabilities and possible ecological roles.</title>
        <editorList>
            <person name="?"/>
        </editorList>
        <authorList>
            <person name="Ravin N.V."/>
            <person name="Mardanov A.V."/>
            <person name="Bonch-Osmolovskaya E.A."/>
            <person name="Skryabin K.G."/>
        </authorList>
    </citation>
    <scope>NUCLEOTIDE SEQUENCE [LARGE SCALE GENOMIC DNA]</scope>
    <source>
        <strain evidence="4">1505</strain>
    </source>
</reference>
<dbReference type="PANTHER" id="PTHR28498">
    <property type="entry name" value="ZINC FINGER SWIM DOMAIN-CONTAINING PROTEIN 7"/>
    <property type="match status" value="1"/>
</dbReference>
<dbReference type="KEGG" id="tcb:TCARB_1926"/>
<dbReference type="InterPro" id="IPR007527">
    <property type="entry name" value="Znf_SWIM"/>
</dbReference>
<dbReference type="RefSeq" id="WP_020962556.1">
    <property type="nucleotide sequence ID" value="NZ_CP007493.1"/>
</dbReference>
<dbReference type="Proteomes" id="UP000266720">
    <property type="component" value="Chromosome"/>
</dbReference>
<dbReference type="GO" id="GO:0000724">
    <property type="term" value="P:double-strand break repair via homologous recombination"/>
    <property type="evidence" value="ECO:0007669"/>
    <property type="project" value="TreeGrafter"/>
</dbReference>
<protein>
    <recommendedName>
        <fullName evidence="2">SWIM-type domain-containing protein</fullName>
    </recommendedName>
</protein>
<dbReference type="GeneID" id="16573543"/>
<organism evidence="3 4">
    <name type="scientific">Thermofilum adornatum 1505</name>
    <dbReference type="NCBI Taxonomy" id="697581"/>
    <lineage>
        <taxon>Archaea</taxon>
        <taxon>Thermoproteota</taxon>
        <taxon>Thermoprotei</taxon>
        <taxon>Thermofilales</taxon>
        <taxon>Thermofilaceae</taxon>
        <taxon>Thermofilum</taxon>
    </lineage>
</organism>
<dbReference type="EMBL" id="CP007493">
    <property type="protein sequence ID" value="AJB42962.1"/>
    <property type="molecule type" value="Genomic_DNA"/>
</dbReference>
<feature type="domain" description="SWIM-type" evidence="2">
    <location>
        <begin position="46"/>
        <end position="83"/>
    </location>
</feature>